<dbReference type="EMBL" id="KN822163">
    <property type="protein sequence ID" value="KIM54080.1"/>
    <property type="molecule type" value="Genomic_DNA"/>
</dbReference>
<feature type="region of interest" description="Disordered" evidence="1">
    <location>
        <begin position="1"/>
        <end position="40"/>
    </location>
</feature>
<reference evidence="3" key="2">
    <citation type="submission" date="2015-01" db="EMBL/GenBank/DDBJ databases">
        <title>Evolutionary Origins and Diversification of the Mycorrhizal Mutualists.</title>
        <authorList>
            <consortium name="DOE Joint Genome Institute"/>
            <consortium name="Mycorrhizal Genomics Consortium"/>
            <person name="Kohler A."/>
            <person name="Kuo A."/>
            <person name="Nagy L.G."/>
            <person name="Floudas D."/>
            <person name="Copeland A."/>
            <person name="Barry K.W."/>
            <person name="Cichocki N."/>
            <person name="Veneault-Fourrey C."/>
            <person name="LaButti K."/>
            <person name="Lindquist E.A."/>
            <person name="Lipzen A."/>
            <person name="Lundell T."/>
            <person name="Morin E."/>
            <person name="Murat C."/>
            <person name="Riley R."/>
            <person name="Ohm R."/>
            <person name="Sun H."/>
            <person name="Tunlid A."/>
            <person name="Henrissat B."/>
            <person name="Grigoriev I.V."/>
            <person name="Hibbett D.S."/>
            <person name="Martin F."/>
        </authorList>
    </citation>
    <scope>NUCLEOTIDE SEQUENCE [LARGE SCALE GENOMIC DNA]</scope>
    <source>
        <strain evidence="3">Foug A</strain>
    </source>
</reference>
<feature type="compositionally biased region" description="Low complexity" evidence="1">
    <location>
        <begin position="365"/>
        <end position="379"/>
    </location>
</feature>
<name>A0A0C3CZV3_9AGAM</name>
<dbReference type="AlphaFoldDB" id="A0A0C3CZV3"/>
<feature type="compositionally biased region" description="Polar residues" evidence="1">
    <location>
        <begin position="380"/>
        <end position="389"/>
    </location>
</feature>
<dbReference type="HOGENOM" id="CLU_413977_0_0_1"/>
<sequence length="663" mass="72242">MLTSFIRRNGKKKGPKQPKVWPSPCSRRPPTSPESFESPEILDINERSIYALPEETYSPFVQLDLSTEPWFPEELLHARRISRASACFLRNSGVAPSRPEQGSVHDLPSSSGSPKPVVYLDRPTEGSPPKKSVPAPILIPDPKLDDLEIQREVAKAKDKLPDLPQDDVAPMDPSSPGSESISAVSGTTLARALIANSFILSSVEGVNSLPRSAVSRQDSATLPRELPPLPLSSGAGSVQRRPSLPPVSSLPSSALLEQRRSRISSCIVGRRPPSLGFHENASPDYPSTDSYYLTSPEFALHSGRPRYISPISEVPSAPNTPMSLGVTFDLQRQDDKSPSIINREIGKGTESGESDVPHTASDILSTPPSSSSIPKPSWSATDSSQTDPSSPVDHSLDEYSFVRPGPPTAVLSSCSDSSASFITPSPVKRSDSHLWRRPVKSGAGGAGWKRMFSVAFFYFRTRLMVKLPGADARAKAPYQRNKKQIRLLPITQSFEPQTAFTPAMMASSIPRASFSRLPLVPSSAVPAGHLEMPPTAREGIDQDYGELIHYAITVSPDLGSSSHYSSTSSSAGYQTFPETPMFSPPLFPPDYLRPRAPTLRTQRPPLPRSATLPSPREYAAWGMLEPSTSIEMSSTQSQNEDCSSIAFRKSFFYYHRDIYTSAQ</sequence>
<reference evidence="2 3" key="1">
    <citation type="submission" date="2014-04" db="EMBL/GenBank/DDBJ databases">
        <authorList>
            <consortium name="DOE Joint Genome Institute"/>
            <person name="Kuo A."/>
            <person name="Kohler A."/>
            <person name="Nagy L.G."/>
            <person name="Floudas D."/>
            <person name="Copeland A."/>
            <person name="Barry K.W."/>
            <person name="Cichocki N."/>
            <person name="Veneault-Fourrey C."/>
            <person name="LaButti K."/>
            <person name="Lindquist E.A."/>
            <person name="Lipzen A."/>
            <person name="Lundell T."/>
            <person name="Morin E."/>
            <person name="Murat C."/>
            <person name="Sun H."/>
            <person name="Tunlid A."/>
            <person name="Henrissat B."/>
            <person name="Grigoriev I.V."/>
            <person name="Hibbett D.S."/>
            <person name="Martin F."/>
            <person name="Nordberg H.P."/>
            <person name="Cantor M.N."/>
            <person name="Hua S.X."/>
        </authorList>
    </citation>
    <scope>NUCLEOTIDE SEQUENCE [LARGE SCALE GENOMIC DNA]</scope>
    <source>
        <strain evidence="2 3">Foug A</strain>
    </source>
</reference>
<evidence type="ECO:0000256" key="1">
    <source>
        <dbReference type="SAM" id="MobiDB-lite"/>
    </source>
</evidence>
<dbReference type="OrthoDB" id="2693576at2759"/>
<feature type="compositionally biased region" description="Basic and acidic residues" evidence="1">
    <location>
        <begin position="142"/>
        <end position="161"/>
    </location>
</feature>
<keyword evidence="3" id="KW-1185">Reference proteome</keyword>
<feature type="compositionally biased region" description="Low complexity" evidence="1">
    <location>
        <begin position="246"/>
        <end position="255"/>
    </location>
</feature>
<gene>
    <name evidence="2" type="ORF">SCLCIDRAFT_400241</name>
</gene>
<dbReference type="STRING" id="1036808.A0A0C3CZV3"/>
<evidence type="ECO:0000313" key="2">
    <source>
        <dbReference type="EMBL" id="KIM54080.1"/>
    </source>
</evidence>
<proteinExistence type="predicted"/>
<dbReference type="Proteomes" id="UP000053989">
    <property type="component" value="Unassembled WGS sequence"/>
</dbReference>
<feature type="compositionally biased region" description="Low complexity" evidence="1">
    <location>
        <begin position="22"/>
        <end position="39"/>
    </location>
</feature>
<evidence type="ECO:0000313" key="3">
    <source>
        <dbReference type="Proteomes" id="UP000053989"/>
    </source>
</evidence>
<feature type="region of interest" description="Disordered" evidence="1">
    <location>
        <begin position="329"/>
        <end position="399"/>
    </location>
</feature>
<accession>A0A0C3CZV3</accession>
<organism evidence="2 3">
    <name type="scientific">Scleroderma citrinum Foug A</name>
    <dbReference type="NCBI Taxonomy" id="1036808"/>
    <lineage>
        <taxon>Eukaryota</taxon>
        <taxon>Fungi</taxon>
        <taxon>Dikarya</taxon>
        <taxon>Basidiomycota</taxon>
        <taxon>Agaricomycotina</taxon>
        <taxon>Agaricomycetes</taxon>
        <taxon>Agaricomycetidae</taxon>
        <taxon>Boletales</taxon>
        <taxon>Sclerodermatineae</taxon>
        <taxon>Sclerodermataceae</taxon>
        <taxon>Scleroderma</taxon>
    </lineage>
</organism>
<protein>
    <submittedName>
        <fullName evidence="2">Uncharacterized protein</fullName>
    </submittedName>
</protein>
<dbReference type="InParanoid" id="A0A0C3CZV3"/>
<feature type="region of interest" description="Disordered" evidence="1">
    <location>
        <begin position="93"/>
        <end position="183"/>
    </location>
</feature>
<feature type="region of interest" description="Disordered" evidence="1">
    <location>
        <begin position="216"/>
        <end position="255"/>
    </location>
</feature>